<keyword evidence="3" id="KW-1185">Reference proteome</keyword>
<accession>A0A976FRA8</accession>
<dbReference type="KEGG" id="blac:94353444"/>
<keyword evidence="1" id="KW-0732">Signal</keyword>
<dbReference type="AlphaFoldDB" id="A0A976FRA8"/>
<dbReference type="Proteomes" id="UP000294530">
    <property type="component" value="Unassembled WGS sequence"/>
</dbReference>
<comment type="caution">
    <text evidence="2">The sequence shown here is derived from an EMBL/GenBank/DDBJ whole genome shotgun (WGS) entry which is preliminary data.</text>
</comment>
<reference evidence="2 3" key="1">
    <citation type="journal article" date="2021" name="Genome Biol.">
        <title>AFLAP: assembly-free linkage analysis pipeline using k-mers from genome sequencing data.</title>
        <authorList>
            <person name="Fletcher K."/>
            <person name="Zhang L."/>
            <person name="Gil J."/>
            <person name="Han R."/>
            <person name="Cavanaugh K."/>
            <person name="Michelmore R."/>
        </authorList>
    </citation>
    <scope>NUCLEOTIDE SEQUENCE [LARGE SCALE GENOMIC DNA]</scope>
    <source>
        <strain evidence="2 3">SF5</strain>
    </source>
</reference>
<evidence type="ECO:0000313" key="3">
    <source>
        <dbReference type="Proteomes" id="UP000294530"/>
    </source>
</evidence>
<feature type="signal peptide" evidence="1">
    <location>
        <begin position="1"/>
        <end position="25"/>
    </location>
</feature>
<dbReference type="EMBL" id="SHOA02000015">
    <property type="protein sequence ID" value="TDH71720.1"/>
    <property type="molecule type" value="Genomic_DNA"/>
</dbReference>
<dbReference type="GeneID" id="94353444"/>
<evidence type="ECO:0000256" key="1">
    <source>
        <dbReference type="SAM" id="SignalP"/>
    </source>
</evidence>
<organism evidence="2 3">
    <name type="scientific">Bremia lactucae</name>
    <name type="common">Lettuce downy mildew</name>
    <dbReference type="NCBI Taxonomy" id="4779"/>
    <lineage>
        <taxon>Eukaryota</taxon>
        <taxon>Sar</taxon>
        <taxon>Stramenopiles</taxon>
        <taxon>Oomycota</taxon>
        <taxon>Peronosporomycetes</taxon>
        <taxon>Peronosporales</taxon>
        <taxon>Peronosporaceae</taxon>
        <taxon>Bremia</taxon>
    </lineage>
</organism>
<protein>
    <recommendedName>
        <fullName evidence="4">RxLR effector protein</fullName>
    </recommendedName>
</protein>
<gene>
    <name evidence="2" type="ORF">CCR75_009734</name>
</gene>
<dbReference type="RefSeq" id="XP_067821219.1">
    <property type="nucleotide sequence ID" value="XM_067967773.1"/>
</dbReference>
<feature type="chain" id="PRO_5037146464" description="RxLR effector protein" evidence="1">
    <location>
        <begin position="26"/>
        <end position="446"/>
    </location>
</feature>
<name>A0A976FRA8_BRELC</name>
<dbReference type="PROSITE" id="PS51257">
    <property type="entry name" value="PROKAR_LIPOPROTEIN"/>
    <property type="match status" value="1"/>
</dbReference>
<sequence length="446" mass="50881">MIAKHKRSASLCCLFLLSCYHIVTCVQNVAVVEAPDVDNSRQLRSSVELDERSIQVPEGLANSMKTLPERVGSSLRSRSARMKNKAATWRWIRRHFPQSSVRLAKDKVEAARKAFPRTMTNISPNFLQSDAFNNWVKLIRRSVKGTREEVDEILIAALERKFGDSRLIKLLTEQASERDSAKWLSLLQHHYVKTDVSLSKLLNSIINNSGTEVDEKSVAFVIEVGIAKGYEKDALFQLIKSSDDYVKLFGHLQGDVNKYLTEWQTLDDALEKIYKSNRPLNDLMTLFDNGFLMPALNMPNILNSYALSTKNVKLLWILAQPFQEVGSKQVREEKEFAERVLKLIGQTWITHNYDVAKMLKRLFGNEEFWPELIDLPVSSAAVRAIVLAAPTESDGYKQAYWIFQNVFGKDELAKVIREINKEEEVGEIVKKFQEMKLAELKPAVAN</sequence>
<proteinExistence type="predicted"/>
<evidence type="ECO:0000313" key="2">
    <source>
        <dbReference type="EMBL" id="TDH71720.1"/>
    </source>
</evidence>
<evidence type="ECO:0008006" key="4">
    <source>
        <dbReference type="Google" id="ProtNLM"/>
    </source>
</evidence>